<reference evidence="4" key="1">
    <citation type="submission" date="2017-01" db="EMBL/GenBank/DDBJ databases">
        <authorList>
            <person name="Wang Y."/>
            <person name="White M."/>
            <person name="Kvist S."/>
            <person name="Moncalvo J.-M."/>
        </authorList>
    </citation>
    <scope>NUCLEOTIDE SEQUENCE [LARGE SCALE GENOMIC DNA]</scope>
    <source>
        <strain evidence="4">ID-206-W2</strain>
    </source>
</reference>
<dbReference type="SMART" id="SM00343">
    <property type="entry name" value="ZnF_C2HC"/>
    <property type="match status" value="1"/>
</dbReference>
<dbReference type="SUPFAM" id="SSF57756">
    <property type="entry name" value="Retrovirus zinc finger-like domains"/>
    <property type="match status" value="1"/>
</dbReference>
<name>A0A1R1X4K7_9FUNG</name>
<dbReference type="AlphaFoldDB" id="A0A1R1X4K7"/>
<evidence type="ECO:0000259" key="2">
    <source>
        <dbReference type="PROSITE" id="PS50158"/>
    </source>
</evidence>
<sequence>MFKLKVSPAKFHGSSSDVMSIRNGRNYVYQRIVKKKTCVDILSKIDNNIWWNLAQSVSNDSIEELMKKSIQLSEIKIAANIKEPEVEEVKLKPEDKTVMKSTDKKIDDLITAFGKMELLVQNSKPTNNPMSYTCYTCGEKGHTSKYCRNGMTKERRKSSTHVSNKFGSSFAYIFHCKDWSQKTSGKQFTKLARG</sequence>
<dbReference type="Proteomes" id="UP000187429">
    <property type="component" value="Unassembled WGS sequence"/>
</dbReference>
<accession>A0A1R1X4K7</accession>
<evidence type="ECO:0000256" key="1">
    <source>
        <dbReference type="PROSITE-ProRule" id="PRU00047"/>
    </source>
</evidence>
<dbReference type="GO" id="GO:0008270">
    <property type="term" value="F:zinc ion binding"/>
    <property type="evidence" value="ECO:0007669"/>
    <property type="project" value="UniProtKB-KW"/>
</dbReference>
<organism evidence="3 4">
    <name type="scientific">Smittium culicis</name>
    <dbReference type="NCBI Taxonomy" id="133412"/>
    <lineage>
        <taxon>Eukaryota</taxon>
        <taxon>Fungi</taxon>
        <taxon>Fungi incertae sedis</taxon>
        <taxon>Zoopagomycota</taxon>
        <taxon>Kickxellomycotina</taxon>
        <taxon>Harpellomycetes</taxon>
        <taxon>Harpellales</taxon>
        <taxon>Legeriomycetaceae</taxon>
        <taxon>Smittium</taxon>
    </lineage>
</organism>
<feature type="domain" description="CCHC-type" evidence="2">
    <location>
        <begin position="134"/>
        <end position="149"/>
    </location>
</feature>
<dbReference type="InterPro" id="IPR001878">
    <property type="entry name" value="Znf_CCHC"/>
</dbReference>
<keyword evidence="4" id="KW-1185">Reference proteome</keyword>
<keyword evidence="1" id="KW-0862">Zinc</keyword>
<proteinExistence type="predicted"/>
<keyword evidence="1" id="KW-0479">Metal-binding</keyword>
<dbReference type="Gene3D" id="4.10.60.10">
    <property type="entry name" value="Zinc finger, CCHC-type"/>
    <property type="match status" value="1"/>
</dbReference>
<keyword evidence="1" id="KW-0863">Zinc-finger</keyword>
<evidence type="ECO:0000313" key="4">
    <source>
        <dbReference type="Proteomes" id="UP000187429"/>
    </source>
</evidence>
<dbReference type="GO" id="GO:0003676">
    <property type="term" value="F:nucleic acid binding"/>
    <property type="evidence" value="ECO:0007669"/>
    <property type="project" value="InterPro"/>
</dbReference>
<dbReference type="EMBL" id="LSSM01006998">
    <property type="protein sequence ID" value="OMJ09559.1"/>
    <property type="molecule type" value="Genomic_DNA"/>
</dbReference>
<dbReference type="InterPro" id="IPR036875">
    <property type="entry name" value="Znf_CCHC_sf"/>
</dbReference>
<evidence type="ECO:0000313" key="3">
    <source>
        <dbReference type="EMBL" id="OMJ09559.1"/>
    </source>
</evidence>
<protein>
    <recommendedName>
        <fullName evidence="2">CCHC-type domain-containing protein</fullName>
    </recommendedName>
</protein>
<gene>
    <name evidence="3" type="ORF">AYI69_g10608</name>
</gene>
<dbReference type="PROSITE" id="PS50158">
    <property type="entry name" value="ZF_CCHC"/>
    <property type="match status" value="1"/>
</dbReference>
<comment type="caution">
    <text evidence="3">The sequence shown here is derived from an EMBL/GenBank/DDBJ whole genome shotgun (WGS) entry which is preliminary data.</text>
</comment>